<name>D4BB03_9ENTR</name>
<evidence type="ECO:0000313" key="1">
    <source>
        <dbReference type="EMBL" id="EFE09364.1"/>
    </source>
</evidence>
<dbReference type="Proteomes" id="UP000003880">
    <property type="component" value="Unassembled WGS sequence"/>
</dbReference>
<dbReference type="eggNOG" id="ENOG50348S9">
    <property type="taxonomic scope" value="Bacteria"/>
</dbReference>
<dbReference type="AlphaFoldDB" id="D4BB03"/>
<reference evidence="1 2" key="1">
    <citation type="submission" date="2010-02" db="EMBL/GenBank/DDBJ databases">
        <authorList>
            <person name="Weinstock G."/>
            <person name="Sodergren E."/>
            <person name="Clifton S."/>
            <person name="Fulton L."/>
            <person name="Fulton B."/>
            <person name="Courtney L."/>
            <person name="Fronick C."/>
            <person name="Harrison M."/>
            <person name="Strong C."/>
            <person name="Farmer C."/>
            <person name="Delahaunty K."/>
            <person name="Markovic C."/>
            <person name="Hall O."/>
            <person name="Minx P."/>
            <person name="Tomlinson C."/>
            <person name="Mitreva M."/>
            <person name="Nelson J."/>
            <person name="Hou S."/>
            <person name="Wollam A."/>
            <person name="Pepin K.H."/>
            <person name="Johnson M."/>
            <person name="Bhonagiri V."/>
            <person name="Zhang X."/>
            <person name="Suruliraj S."/>
            <person name="Warren W."/>
            <person name="Chinwalla A."/>
            <person name="Mardis E.R."/>
            <person name="Wilson R.K."/>
        </authorList>
    </citation>
    <scope>NUCLEOTIDE SEQUENCE [LARGE SCALE GENOMIC DNA]</scope>
    <source>
        <strain evidence="1 2">ATCC 29220</strain>
    </source>
</reference>
<comment type="caution">
    <text evidence="1">The sequence shown here is derived from an EMBL/GenBank/DDBJ whole genome shotgun (WGS) entry which is preliminary data.</text>
</comment>
<dbReference type="RefSeq" id="WP_006685034.1">
    <property type="nucleotide sequence ID" value="NZ_GG730299.1"/>
</dbReference>
<accession>D4BB03</accession>
<dbReference type="EMBL" id="ABWL02000006">
    <property type="protein sequence ID" value="EFE09364.1"/>
    <property type="molecule type" value="Genomic_DNA"/>
</dbReference>
<dbReference type="HOGENOM" id="CLU_1675243_0_0_6"/>
<organism evidence="1 2">
    <name type="scientific">Citrobacter youngae ATCC 29220</name>
    <dbReference type="NCBI Taxonomy" id="500640"/>
    <lineage>
        <taxon>Bacteria</taxon>
        <taxon>Pseudomonadati</taxon>
        <taxon>Pseudomonadota</taxon>
        <taxon>Gammaproteobacteria</taxon>
        <taxon>Enterobacterales</taxon>
        <taxon>Enterobacteriaceae</taxon>
        <taxon>Citrobacter</taxon>
        <taxon>Citrobacter freundii complex</taxon>
    </lineage>
</organism>
<gene>
    <name evidence="1" type="ORF">CIT292_07650</name>
</gene>
<proteinExistence type="predicted"/>
<sequence length="158" mass="18842">MDTETITQLLFVQQRLQILHLGKHYGEFPDSYLYAWERGVYPFFDGTDGSVDKKPHELYKDSFSISESEVEFIIKRFNKAYDEKEKLSFYKLEDELHISSRTKSGWTRGKLLRICRYIFLEEEYDTLFWSNLIENGACPAEAHGILRKFDRDSDIHFY</sequence>
<protein>
    <submittedName>
        <fullName evidence="1">Uncharacterized protein</fullName>
    </submittedName>
</protein>
<evidence type="ECO:0000313" key="2">
    <source>
        <dbReference type="Proteomes" id="UP000003880"/>
    </source>
</evidence>